<dbReference type="Proteomes" id="UP000886885">
    <property type="component" value="Chromosome 8D"/>
</dbReference>
<feature type="compositionally biased region" description="Low complexity" evidence="2">
    <location>
        <begin position="362"/>
        <end position="388"/>
    </location>
</feature>
<evidence type="ECO:0000256" key="2">
    <source>
        <dbReference type="SAM" id="MobiDB-lite"/>
    </source>
</evidence>
<keyword evidence="4" id="KW-1185">Reference proteome</keyword>
<dbReference type="AlphaFoldDB" id="A0A8X7Z8W7"/>
<feature type="compositionally biased region" description="Polar residues" evidence="2">
    <location>
        <begin position="327"/>
        <end position="345"/>
    </location>
</feature>
<accession>A0A8X7Z8W7</accession>
<evidence type="ECO:0000256" key="1">
    <source>
        <dbReference type="SAM" id="Coils"/>
    </source>
</evidence>
<organism evidence="3 4">
    <name type="scientific">Populus tomentosa</name>
    <name type="common">Chinese white poplar</name>
    <dbReference type="NCBI Taxonomy" id="118781"/>
    <lineage>
        <taxon>Eukaryota</taxon>
        <taxon>Viridiplantae</taxon>
        <taxon>Streptophyta</taxon>
        <taxon>Embryophyta</taxon>
        <taxon>Tracheophyta</taxon>
        <taxon>Spermatophyta</taxon>
        <taxon>Magnoliopsida</taxon>
        <taxon>eudicotyledons</taxon>
        <taxon>Gunneridae</taxon>
        <taxon>Pentapetalae</taxon>
        <taxon>rosids</taxon>
        <taxon>fabids</taxon>
        <taxon>Malpighiales</taxon>
        <taxon>Salicaceae</taxon>
        <taxon>Saliceae</taxon>
        <taxon>Populus</taxon>
    </lineage>
</organism>
<evidence type="ECO:0008006" key="5">
    <source>
        <dbReference type="Google" id="ProtNLM"/>
    </source>
</evidence>
<evidence type="ECO:0000313" key="4">
    <source>
        <dbReference type="Proteomes" id="UP000886885"/>
    </source>
</evidence>
<feature type="region of interest" description="Disordered" evidence="2">
    <location>
        <begin position="222"/>
        <end position="280"/>
    </location>
</feature>
<name>A0A8X7Z8W7_POPTO</name>
<evidence type="ECO:0000313" key="3">
    <source>
        <dbReference type="EMBL" id="KAG6764671.1"/>
    </source>
</evidence>
<keyword evidence="1" id="KW-0175">Coiled coil</keyword>
<dbReference type="InterPro" id="IPR044216">
    <property type="entry name" value="WDL7"/>
</dbReference>
<feature type="compositionally biased region" description="Low complexity" evidence="2">
    <location>
        <begin position="229"/>
        <end position="257"/>
    </location>
</feature>
<dbReference type="OrthoDB" id="621651at2759"/>
<feature type="compositionally biased region" description="Polar residues" evidence="2">
    <location>
        <begin position="413"/>
        <end position="436"/>
    </location>
</feature>
<feature type="compositionally biased region" description="Polar residues" evidence="2">
    <location>
        <begin position="676"/>
        <end position="686"/>
    </location>
</feature>
<feature type="coiled-coil region" evidence="1">
    <location>
        <begin position="153"/>
        <end position="180"/>
    </location>
</feature>
<gene>
    <name evidence="3" type="ORF">POTOM_032152</name>
</gene>
<dbReference type="PANTHER" id="PTHR47067">
    <property type="entry name" value="TPX2 (TARGETING PROTEIN FOR XKLP2) PROTEIN FAMILY-RELATED"/>
    <property type="match status" value="1"/>
</dbReference>
<comment type="caution">
    <text evidence="3">The sequence shown here is derived from an EMBL/GenBank/DDBJ whole genome shotgun (WGS) entry which is preliminary data.</text>
</comment>
<dbReference type="EMBL" id="JAAWWB010000016">
    <property type="protein sequence ID" value="KAG6764671.1"/>
    <property type="molecule type" value="Genomic_DNA"/>
</dbReference>
<dbReference type="PANTHER" id="PTHR47067:SF16">
    <property type="entry name" value="TPX2 (TARGETING PROTEIN FOR XKLP2) PROTEIN FAMILY"/>
    <property type="match status" value="1"/>
</dbReference>
<protein>
    <recommendedName>
        <fullName evidence="5">TPX2 C-terminal domain-containing protein</fullName>
    </recommendedName>
</protein>
<feature type="region of interest" description="Disordered" evidence="2">
    <location>
        <begin position="630"/>
        <end position="704"/>
    </location>
</feature>
<feature type="region of interest" description="Disordered" evidence="2">
    <location>
        <begin position="327"/>
        <end position="447"/>
    </location>
</feature>
<sequence>MGESACLLRSFSHPSSASREAKEGNPIRALTESISFGRFMSESLAWEKWSTFSHNRYLEEVEQFSKPGSVAQKKAYFEAHYKKRAAMKAAALLEQANAASNVPEVEAADEALNSSHVNSELPKETNDVIINEQDEGSVDAGVIQSSDANAFYADELKDNLQNAKEEGNEEVREKKVAMENSIQVENVKENENAEDGDIIVAMPEEKMPNKVTCHSNLVAAEEENVTLPSNERQSKSSSRSRASILPKSSAKLLSSARLRAETNDTPNIKKSAGELMNKKRVTPKSIHMSINFASQLQDTIESSLRVSKFRSATPEIPTKVANAKQIENAQDSDTANKVSCHSTQVAAEEENVALPSNKRQTSSSSKSSSPSRATKLPKSSAKLSSSTRLRAETNATTNSKKSAGGLMDKKGVTQKSIHMSINFSSRLQDTNKSSLRVSKDRSATPEISTKGSVYGVSKLLPSVFQRSQDRRTKSELNKSVSGKITAGGISQTLSSEITAARNLPVQREANPDLHLSPLHLALEFFEKLGEKNNAKEDTEKKHLQARPKVVSHNLNCSVCLVLCVPNAKMDFLYSILNDSIKKLFSDIGLAFYPCFLIKPFSKKITFSVNAVQEKAEYDLKKLRQSAVFGGKPRDDLHRGLRPPENSTMKIPLTRPRSPKLGRQSTSNVASSKPVIQRSNHSSTRSITLLPKKNTHENASPNIQP</sequence>
<proteinExistence type="predicted"/>
<reference evidence="3" key="1">
    <citation type="journal article" date="2020" name="bioRxiv">
        <title>Hybrid origin of Populus tomentosa Carr. identified through genome sequencing and phylogenomic analysis.</title>
        <authorList>
            <person name="An X."/>
            <person name="Gao K."/>
            <person name="Chen Z."/>
            <person name="Li J."/>
            <person name="Yang X."/>
            <person name="Yang X."/>
            <person name="Zhou J."/>
            <person name="Guo T."/>
            <person name="Zhao T."/>
            <person name="Huang S."/>
            <person name="Miao D."/>
            <person name="Khan W.U."/>
            <person name="Rao P."/>
            <person name="Ye M."/>
            <person name="Lei B."/>
            <person name="Liao W."/>
            <person name="Wang J."/>
            <person name="Ji L."/>
            <person name="Li Y."/>
            <person name="Guo B."/>
            <person name="Mustafa N.S."/>
            <person name="Li S."/>
            <person name="Yun Q."/>
            <person name="Keller S.R."/>
            <person name="Mao J."/>
            <person name="Zhang R."/>
            <person name="Strauss S.H."/>
        </authorList>
    </citation>
    <scope>NUCLEOTIDE SEQUENCE</scope>
    <source>
        <strain evidence="3">GM15</strain>
        <tissue evidence="3">Leaf</tissue>
    </source>
</reference>